<feature type="binding site" evidence="7">
    <location>
        <position position="180"/>
    </location>
    <ligand>
        <name>Cu cation</name>
        <dbReference type="ChEBI" id="CHEBI:23378"/>
        <label>A</label>
    </ligand>
</feature>
<feature type="binding site" evidence="7">
    <location>
        <position position="302"/>
    </location>
    <ligand>
        <name>Cu cation</name>
        <dbReference type="ChEBI" id="CHEBI:23378"/>
        <label>B</label>
    </ligand>
</feature>
<sequence>MACSRGACAPLAVAACVFLLCAVATVVYTSSSLSTALLAVSGLRPYIASLTTNGSGGTNVGGSLHTSLHTCRKPKLPPNPLPPFYCCPPASSSSEPIHFTLPDPAEPLRVRRPVHAVGEEYMAKYERAIALMKALPHTDPRSFYQMANIHCAYCTGSYRQTTHPELDMQIHFSWFFFPFHRAYLYFFERIAAKLLGEPDFALPFWSWDVPDGMRMPPEFANSSSPLYDPVRNPRHRPPSLVDLGFVGVESNRTDEQQIQHNLRTMYKQMIGNAALPSLFHGQPFRAGQSDKPGPGTVELSPHNTVHTWTGDIALTNVENMGTYYSAGRDPLFYPHHSNIDRLWEAWREVGATHGYRGHVDFTDPDWLDSSFLFYDEESRLVRITVGDVLDTEKLRYKFDGVGMPWLDARPPTTSNVSKNKALLKSVRFPLSLHKVVTVEVRRPQVLQSTQEKEAREEVLVIEGIETDGTEMVKFDIYVNAMEHEKVELSGRELAGSYMCLSHPRIDGTGKGMIVETSMRVALNELLEDLNADGNETVTVTLVPRHGKVKIRSLRIVYMVE</sequence>
<protein>
    <recommendedName>
        <fullName evidence="10 11">Tyrosinase copper-binding domain-containing protein</fullName>
    </recommendedName>
</protein>
<dbReference type="PROSITE" id="PS00498">
    <property type="entry name" value="TYROSINASE_2"/>
    <property type="match status" value="1"/>
</dbReference>
<evidence type="ECO:0000256" key="9">
    <source>
        <dbReference type="PIRSR" id="PIRSR000290-3"/>
    </source>
</evidence>
<dbReference type="PIRSF" id="PIRSF000290">
    <property type="entry name" value="PPO_plant"/>
    <property type="match status" value="1"/>
</dbReference>
<dbReference type="STRING" id="200361.A0A453JCH2"/>
<dbReference type="InterPro" id="IPR002227">
    <property type="entry name" value="Tyrosinase_Cu-bd"/>
</dbReference>
<evidence type="ECO:0000259" key="10">
    <source>
        <dbReference type="PROSITE" id="PS00497"/>
    </source>
</evidence>
<dbReference type="PANTHER" id="PTHR11474:SF100">
    <property type="entry name" value="POLYPHENOL OXIDASE FAMILY PROTEIN-RELATED"/>
    <property type="match status" value="1"/>
</dbReference>
<comment type="similarity">
    <text evidence="1">Belongs to the tyrosinase family.</text>
</comment>
<reference evidence="12" key="3">
    <citation type="journal article" date="2017" name="Nature">
        <title>Genome sequence of the progenitor of the wheat D genome Aegilops tauschii.</title>
        <authorList>
            <person name="Luo M.C."/>
            <person name="Gu Y.Q."/>
            <person name="Puiu D."/>
            <person name="Wang H."/>
            <person name="Twardziok S.O."/>
            <person name="Deal K.R."/>
            <person name="Huo N."/>
            <person name="Zhu T."/>
            <person name="Wang L."/>
            <person name="Wang Y."/>
            <person name="McGuire P.E."/>
            <person name="Liu S."/>
            <person name="Long H."/>
            <person name="Ramasamy R.K."/>
            <person name="Rodriguez J.C."/>
            <person name="Van S.L."/>
            <person name="Yuan L."/>
            <person name="Wang Z."/>
            <person name="Xia Z."/>
            <person name="Xiao L."/>
            <person name="Anderson O.D."/>
            <person name="Ouyang S."/>
            <person name="Liang Y."/>
            <person name="Zimin A.V."/>
            <person name="Pertea G."/>
            <person name="Qi P."/>
            <person name="Bennetzen J.L."/>
            <person name="Dai X."/>
            <person name="Dawson M.W."/>
            <person name="Muller H.G."/>
            <person name="Kugler K."/>
            <person name="Rivarola-Duarte L."/>
            <person name="Spannagl M."/>
            <person name="Mayer K.F.X."/>
            <person name="Lu F.H."/>
            <person name="Bevan M.W."/>
            <person name="Leroy P."/>
            <person name="Li P."/>
            <person name="You F.M."/>
            <person name="Sun Q."/>
            <person name="Liu Z."/>
            <person name="Lyons E."/>
            <person name="Wicker T."/>
            <person name="Salzberg S.L."/>
            <person name="Devos K.M."/>
            <person name="Dvorak J."/>
        </authorList>
    </citation>
    <scope>NUCLEOTIDE SEQUENCE [LARGE SCALE GENOMIC DNA]</scope>
    <source>
        <strain evidence="12">cv. AL8/78</strain>
    </source>
</reference>
<evidence type="ECO:0000256" key="4">
    <source>
        <dbReference type="ARBA" id="ARBA00023002"/>
    </source>
</evidence>
<evidence type="ECO:0000256" key="2">
    <source>
        <dbReference type="ARBA" id="ARBA00022723"/>
    </source>
</evidence>
<keyword evidence="4" id="KW-0560">Oxidoreductase</keyword>
<evidence type="ECO:0000256" key="6">
    <source>
        <dbReference type="ARBA" id="ARBA00023157"/>
    </source>
</evidence>
<accession>A0A453JCH2</accession>
<evidence type="ECO:0000256" key="3">
    <source>
        <dbReference type="ARBA" id="ARBA00022784"/>
    </source>
</evidence>
<feature type="cross-link" description="2'-(S-cysteinyl)-histidine (Cys-His)" evidence="9">
    <location>
        <begin position="154"/>
        <end position="171"/>
    </location>
</feature>
<reference evidence="12" key="5">
    <citation type="journal article" date="2021" name="G3 (Bethesda)">
        <title>Aegilops tauschii genome assembly Aet v5.0 features greater sequence contiguity and improved annotation.</title>
        <authorList>
            <person name="Wang L."/>
            <person name="Zhu T."/>
            <person name="Rodriguez J.C."/>
            <person name="Deal K.R."/>
            <person name="Dubcovsky J."/>
            <person name="McGuire P.E."/>
            <person name="Lux T."/>
            <person name="Spannagl M."/>
            <person name="Mayer K.F.X."/>
            <person name="Baldrich P."/>
            <person name="Meyers B.C."/>
            <person name="Huo N."/>
            <person name="Gu Y.Q."/>
            <person name="Zhou H."/>
            <person name="Devos K.M."/>
            <person name="Bennetzen J.L."/>
            <person name="Unver T."/>
            <person name="Budak H."/>
            <person name="Gulick P.J."/>
            <person name="Galiba G."/>
            <person name="Kalapos B."/>
            <person name="Nelson D.R."/>
            <person name="Li P."/>
            <person name="You F.M."/>
            <person name="Luo M.C."/>
            <person name="Dvorak J."/>
        </authorList>
    </citation>
    <scope>NUCLEOTIDE SEQUENCE [LARGE SCALE GENOMIC DNA]</scope>
    <source>
        <strain evidence="12">cv. AL8/78</strain>
    </source>
</reference>
<dbReference type="Proteomes" id="UP000015105">
    <property type="component" value="Chromosome 4D"/>
</dbReference>
<evidence type="ECO:0000256" key="5">
    <source>
        <dbReference type="ARBA" id="ARBA00023008"/>
    </source>
</evidence>
<dbReference type="InterPro" id="IPR016213">
    <property type="entry name" value="Polyphenol_oxidase"/>
</dbReference>
<feature type="binding site" evidence="7">
    <location>
        <position position="336"/>
    </location>
    <ligand>
        <name>Cu cation</name>
        <dbReference type="ChEBI" id="CHEBI:23378"/>
        <label>B</label>
    </ligand>
</feature>
<keyword evidence="6 8" id="KW-1015">Disulfide bond</keyword>
<evidence type="ECO:0000256" key="1">
    <source>
        <dbReference type="ARBA" id="ARBA00009928"/>
    </source>
</evidence>
<reference evidence="13" key="1">
    <citation type="journal article" date="2014" name="Science">
        <title>Ancient hybridizations among the ancestral genomes of bread wheat.</title>
        <authorList>
            <consortium name="International Wheat Genome Sequencing Consortium,"/>
            <person name="Marcussen T."/>
            <person name="Sandve S.R."/>
            <person name="Heier L."/>
            <person name="Spannagl M."/>
            <person name="Pfeifer M."/>
            <person name="Jakobsen K.S."/>
            <person name="Wulff B.B."/>
            <person name="Steuernagel B."/>
            <person name="Mayer K.F."/>
            <person name="Olsen O.A."/>
        </authorList>
    </citation>
    <scope>NUCLEOTIDE SEQUENCE [LARGE SCALE GENOMIC DNA]</scope>
    <source>
        <strain evidence="13">cv. AL8/78</strain>
    </source>
</reference>
<dbReference type="KEGG" id="ats:109747401"/>
<dbReference type="PANTHER" id="PTHR11474">
    <property type="entry name" value="TYROSINASE FAMILY MEMBER"/>
    <property type="match status" value="1"/>
</dbReference>
<reference evidence="12" key="4">
    <citation type="submission" date="2019-03" db="UniProtKB">
        <authorList>
            <consortium name="EnsemblPlants"/>
        </authorList>
    </citation>
    <scope>IDENTIFICATION</scope>
</reference>
<feature type="binding site" evidence="7">
    <location>
        <position position="171"/>
    </location>
    <ligand>
        <name>Cu cation</name>
        <dbReference type="ChEBI" id="CHEBI:23378"/>
        <label>A</label>
    </ligand>
</feature>
<dbReference type="Pfam" id="PF12142">
    <property type="entry name" value="PPO1_DWL"/>
    <property type="match status" value="1"/>
</dbReference>
<feature type="binding site" evidence="7">
    <location>
        <position position="150"/>
    </location>
    <ligand>
        <name>Cu cation</name>
        <dbReference type="ChEBI" id="CHEBI:23378"/>
        <label>A</label>
    </ligand>
</feature>
<dbReference type="InterPro" id="IPR022739">
    <property type="entry name" value="Polyphenol_oxidase_cen"/>
</dbReference>
<dbReference type="PRINTS" id="PR00092">
    <property type="entry name" value="TYROSINASE"/>
</dbReference>
<keyword evidence="5 7" id="KW-0186">Copper</keyword>
<dbReference type="SUPFAM" id="SSF48056">
    <property type="entry name" value="Di-copper centre-containing domain"/>
    <property type="match status" value="1"/>
</dbReference>
<dbReference type="RefSeq" id="XP_020162056.1">
    <property type="nucleotide sequence ID" value="XM_020306467.4"/>
</dbReference>
<dbReference type="Gramene" id="AET4Gv20866000.1">
    <property type="protein sequence ID" value="AET4Gv20866000.1"/>
    <property type="gene ID" value="AET4Gv20866000"/>
</dbReference>
<dbReference type="GO" id="GO:0046148">
    <property type="term" value="P:pigment biosynthetic process"/>
    <property type="evidence" value="ECO:0007669"/>
    <property type="project" value="InterPro"/>
</dbReference>
<dbReference type="PROSITE" id="PS51257">
    <property type="entry name" value="PROKAR_LIPOPROTEIN"/>
    <property type="match status" value="1"/>
</dbReference>
<dbReference type="InterPro" id="IPR050316">
    <property type="entry name" value="Tyrosinase/Hemocyanin"/>
</dbReference>
<reference evidence="13" key="2">
    <citation type="journal article" date="2017" name="Nat. Plants">
        <title>The Aegilops tauschii genome reveals multiple impacts of transposons.</title>
        <authorList>
            <person name="Zhao G."/>
            <person name="Zou C."/>
            <person name="Li K."/>
            <person name="Wang K."/>
            <person name="Li T."/>
            <person name="Gao L."/>
            <person name="Zhang X."/>
            <person name="Wang H."/>
            <person name="Yang Z."/>
            <person name="Liu X."/>
            <person name="Jiang W."/>
            <person name="Mao L."/>
            <person name="Kong X."/>
            <person name="Jiao Y."/>
            <person name="Jia J."/>
        </authorList>
    </citation>
    <scope>NUCLEOTIDE SEQUENCE [LARGE SCALE GENOMIC DNA]</scope>
    <source>
        <strain evidence="13">cv. AL8/78</strain>
    </source>
</reference>
<dbReference type="GeneID" id="109747401"/>
<feature type="domain" description="Tyrosinase copper-binding" evidence="11">
    <location>
        <begin position="329"/>
        <end position="340"/>
    </location>
</feature>
<dbReference type="AlphaFoldDB" id="A0A453JCH2"/>
<dbReference type="Pfam" id="PF12143">
    <property type="entry name" value="PPO1_KFDV"/>
    <property type="match status" value="1"/>
</dbReference>
<dbReference type="InterPro" id="IPR022740">
    <property type="entry name" value="Polyphenol_oxidase_C"/>
</dbReference>
<name>A0A453JCH2_AEGTS</name>
<comment type="cofactor">
    <cofactor evidence="7">
        <name>Cu(2+)</name>
        <dbReference type="ChEBI" id="CHEBI:29036"/>
    </cofactor>
    <text evidence="7">Binds 2 copper ions per subunit.</text>
</comment>
<dbReference type="GO" id="GO:0046872">
    <property type="term" value="F:metal ion binding"/>
    <property type="evidence" value="ECO:0007669"/>
    <property type="project" value="UniProtKB-KW"/>
</dbReference>
<evidence type="ECO:0000259" key="11">
    <source>
        <dbReference type="PROSITE" id="PS00498"/>
    </source>
</evidence>
<feature type="disulfide bond" evidence="8">
    <location>
        <begin position="86"/>
        <end position="151"/>
    </location>
</feature>
<feature type="disulfide bond" evidence="8">
    <location>
        <begin position="71"/>
        <end position="87"/>
    </location>
</feature>
<keyword evidence="13" id="KW-1185">Reference proteome</keyword>
<evidence type="ECO:0000256" key="7">
    <source>
        <dbReference type="PIRSR" id="PIRSR000290-1"/>
    </source>
</evidence>
<dbReference type="OMA" id="NHEDMGT"/>
<dbReference type="Pfam" id="PF00264">
    <property type="entry name" value="Tyrosinase"/>
    <property type="match status" value="1"/>
</dbReference>
<proteinExistence type="inferred from homology"/>
<organism evidence="12 13">
    <name type="scientific">Aegilops tauschii subsp. strangulata</name>
    <name type="common">Goatgrass</name>
    <dbReference type="NCBI Taxonomy" id="200361"/>
    <lineage>
        <taxon>Eukaryota</taxon>
        <taxon>Viridiplantae</taxon>
        <taxon>Streptophyta</taxon>
        <taxon>Embryophyta</taxon>
        <taxon>Tracheophyta</taxon>
        <taxon>Spermatophyta</taxon>
        <taxon>Magnoliopsida</taxon>
        <taxon>Liliopsida</taxon>
        <taxon>Poales</taxon>
        <taxon>Poaceae</taxon>
        <taxon>BOP clade</taxon>
        <taxon>Pooideae</taxon>
        <taxon>Triticodae</taxon>
        <taxon>Triticeae</taxon>
        <taxon>Triticinae</taxon>
        <taxon>Aegilops</taxon>
    </lineage>
</organism>
<dbReference type="GO" id="GO:0004097">
    <property type="term" value="F:catechol oxidase activity"/>
    <property type="evidence" value="ECO:0007669"/>
    <property type="project" value="InterPro"/>
</dbReference>
<keyword evidence="2 7" id="KW-0479">Metal-binding</keyword>
<dbReference type="InterPro" id="IPR008922">
    <property type="entry name" value="Di-copper_centre_dom_sf"/>
</dbReference>
<dbReference type="Gene3D" id="1.10.1280.10">
    <property type="entry name" value="Di-copper center containing domain from catechol oxidase"/>
    <property type="match status" value="1"/>
</dbReference>
<feature type="domain" description="Tyrosinase copper-binding" evidence="10">
    <location>
        <begin position="171"/>
        <end position="188"/>
    </location>
</feature>
<evidence type="ECO:0000313" key="12">
    <source>
        <dbReference type="EnsemblPlants" id="AET4Gv20866000.1"/>
    </source>
</evidence>
<dbReference type="EnsemblPlants" id="AET4Gv20866000.1">
    <property type="protein sequence ID" value="AET4Gv20866000.1"/>
    <property type="gene ID" value="AET4Gv20866000"/>
</dbReference>
<evidence type="ECO:0000256" key="8">
    <source>
        <dbReference type="PIRSR" id="PIRSR000290-2"/>
    </source>
</evidence>
<keyword evidence="3" id="KW-0883">Thioether bond</keyword>
<evidence type="ECO:0000313" key="13">
    <source>
        <dbReference type="Proteomes" id="UP000015105"/>
    </source>
</evidence>
<dbReference type="OrthoDB" id="6132182at2759"/>
<feature type="binding site" evidence="7">
    <location>
        <position position="306"/>
    </location>
    <ligand>
        <name>Cu cation</name>
        <dbReference type="ChEBI" id="CHEBI:23378"/>
        <label>B</label>
    </ligand>
</feature>
<dbReference type="PROSITE" id="PS00497">
    <property type="entry name" value="TYROSINASE_1"/>
    <property type="match status" value="1"/>
</dbReference>